<dbReference type="EMBL" id="VZDO01000003">
    <property type="protein sequence ID" value="KAB0681506.1"/>
    <property type="molecule type" value="Genomic_DNA"/>
</dbReference>
<organism evidence="6 7">
    <name type="scientific">Plantimonas leprariae</name>
    <dbReference type="NCBI Taxonomy" id="2615207"/>
    <lineage>
        <taxon>Bacteria</taxon>
        <taxon>Pseudomonadati</taxon>
        <taxon>Pseudomonadota</taxon>
        <taxon>Alphaproteobacteria</taxon>
        <taxon>Hyphomicrobiales</taxon>
        <taxon>Aurantimonadaceae</taxon>
        <taxon>Plantimonas</taxon>
    </lineage>
</organism>
<proteinExistence type="inferred from homology"/>
<keyword evidence="4 5" id="KW-0472">Membrane</keyword>
<dbReference type="InterPro" id="IPR019691">
    <property type="entry name" value="DUF2585"/>
</dbReference>
<evidence type="ECO:0000256" key="2">
    <source>
        <dbReference type="ARBA" id="ARBA00022692"/>
    </source>
</evidence>
<comment type="caution">
    <text evidence="6">The sequence shown here is derived from an EMBL/GenBank/DDBJ whole genome shotgun (WGS) entry which is preliminary data.</text>
</comment>
<name>A0A7V7TXM4_9HYPH</name>
<comment type="subcellular location">
    <subcellularLocation>
        <location evidence="5">Cell membrane</location>
        <topology evidence="5">Multi-pass membrane protein</topology>
    </subcellularLocation>
</comment>
<dbReference type="Proteomes" id="UP000432089">
    <property type="component" value="Unassembled WGS sequence"/>
</dbReference>
<evidence type="ECO:0000313" key="7">
    <source>
        <dbReference type="Proteomes" id="UP000432089"/>
    </source>
</evidence>
<accession>A0A7V7TXM4</accession>
<evidence type="ECO:0000256" key="4">
    <source>
        <dbReference type="ARBA" id="ARBA00023136"/>
    </source>
</evidence>
<evidence type="ECO:0000256" key="5">
    <source>
        <dbReference type="HAMAP-Rule" id="MF_01514"/>
    </source>
</evidence>
<keyword evidence="1 5" id="KW-1003">Cell membrane</keyword>
<keyword evidence="7" id="KW-1185">Reference proteome</keyword>
<feature type="transmembrane region" description="Helical" evidence="5">
    <location>
        <begin position="152"/>
        <end position="172"/>
    </location>
</feature>
<evidence type="ECO:0000256" key="1">
    <source>
        <dbReference type="ARBA" id="ARBA00022475"/>
    </source>
</evidence>
<comment type="similarity">
    <text evidence="5">Belongs to the UPF0314 family.</text>
</comment>
<evidence type="ECO:0000256" key="3">
    <source>
        <dbReference type="ARBA" id="ARBA00022989"/>
    </source>
</evidence>
<sequence>METVGNPGRGRGSRLPLALIAAGAVVAATALTLLAMGRVPICTCGVVKLWEGDPAGPGNSQHLSDWYTPSHLIHGFLFYAATHLILRTRPVGVRFLAATLIECLWEIVENTDAVIGRYRTATVSLHYYGDSVLNSASDIGAMMLGFLVAARLPVWLTVLLAIGFELATAIAIRDNMTLNVLMLIYPLDAVRAWQAGG</sequence>
<reference evidence="6 7" key="1">
    <citation type="submission" date="2019-09" db="EMBL/GenBank/DDBJ databases">
        <title>YIM 132180 draft genome.</title>
        <authorList>
            <person name="Zhang K."/>
        </authorList>
    </citation>
    <scope>NUCLEOTIDE SEQUENCE [LARGE SCALE GENOMIC DNA]</scope>
    <source>
        <strain evidence="6 7">YIM 132180</strain>
    </source>
</reference>
<comment type="caution">
    <text evidence="5">Lacks conserved residue(s) required for the propagation of feature annotation.</text>
</comment>
<dbReference type="Pfam" id="PF10755">
    <property type="entry name" value="DUF2585"/>
    <property type="match status" value="1"/>
</dbReference>
<protein>
    <recommendedName>
        <fullName evidence="5">UPF0314 protein F6X38_04905</fullName>
    </recommendedName>
</protein>
<dbReference type="AlphaFoldDB" id="A0A7V7TXM4"/>
<dbReference type="HAMAP" id="MF_01514">
    <property type="entry name" value="UPF0314"/>
    <property type="match status" value="1"/>
</dbReference>
<evidence type="ECO:0000313" key="6">
    <source>
        <dbReference type="EMBL" id="KAB0681506.1"/>
    </source>
</evidence>
<dbReference type="GO" id="GO:0005886">
    <property type="term" value="C:plasma membrane"/>
    <property type="evidence" value="ECO:0007669"/>
    <property type="project" value="UniProtKB-SubCell"/>
</dbReference>
<dbReference type="RefSeq" id="WP_150968761.1">
    <property type="nucleotide sequence ID" value="NZ_VZDO01000003.1"/>
</dbReference>
<dbReference type="NCBIfam" id="NF002099">
    <property type="entry name" value="PRK00944.1"/>
    <property type="match status" value="1"/>
</dbReference>
<keyword evidence="2 5" id="KW-0812">Transmembrane</keyword>
<gene>
    <name evidence="6" type="ORF">F6X38_04905</name>
</gene>
<keyword evidence="3 5" id="KW-1133">Transmembrane helix</keyword>